<gene>
    <name evidence="1" type="ORF">FM037_14105</name>
</gene>
<dbReference type="EMBL" id="CP041614">
    <property type="protein sequence ID" value="QDO84158.1"/>
    <property type="molecule type" value="Genomic_DNA"/>
</dbReference>
<dbReference type="Proteomes" id="UP000315947">
    <property type="component" value="Chromosome"/>
</dbReference>
<accession>A0ABX5WYH4</accession>
<sequence>MLKPTLIIFSLLSLLFIFMLSAFTSKGYMLTTQLTLNGVQAGPTEIHLDNGETSEFPVTLKDYNYIRYTLSENQKQVDVTAQLIFRQGDFRNTNTLPSFSLIPAGQKASMEYKAEKNGPNIHWTVSVAPTE</sequence>
<keyword evidence="2" id="KW-1185">Reference proteome</keyword>
<protein>
    <submittedName>
        <fullName evidence="1">Uncharacterized protein</fullName>
    </submittedName>
</protein>
<proteinExistence type="predicted"/>
<dbReference type="RefSeq" id="WP_144046522.1">
    <property type="nucleotide sequence ID" value="NZ_CP041614.1"/>
</dbReference>
<name>A0ABX5WYH4_9GAMM</name>
<evidence type="ECO:0000313" key="1">
    <source>
        <dbReference type="EMBL" id="QDO84158.1"/>
    </source>
</evidence>
<evidence type="ECO:0000313" key="2">
    <source>
        <dbReference type="Proteomes" id="UP000315947"/>
    </source>
</evidence>
<organism evidence="1 2">
    <name type="scientific">Shewanella psychropiezotolerans</name>
    <dbReference type="NCBI Taxonomy" id="2593655"/>
    <lineage>
        <taxon>Bacteria</taxon>
        <taxon>Pseudomonadati</taxon>
        <taxon>Pseudomonadota</taxon>
        <taxon>Gammaproteobacteria</taxon>
        <taxon>Alteromonadales</taxon>
        <taxon>Shewanellaceae</taxon>
        <taxon>Shewanella</taxon>
    </lineage>
</organism>
<reference evidence="1 2" key="1">
    <citation type="submission" date="2019-07" db="EMBL/GenBank/DDBJ databases">
        <title>Shewanella sp. YLB-06 whole genomic sequence.</title>
        <authorList>
            <person name="Yu L."/>
        </authorList>
    </citation>
    <scope>NUCLEOTIDE SEQUENCE [LARGE SCALE GENOMIC DNA]</scope>
    <source>
        <strain evidence="1 2">YLB-06</strain>
    </source>
</reference>